<protein>
    <recommendedName>
        <fullName evidence="1">Lipid/polyisoprenoid-binding YceI-like domain-containing protein</fullName>
    </recommendedName>
</protein>
<name>A0A0F6W189_9BACT</name>
<feature type="domain" description="Lipid/polyisoprenoid-binding YceI-like" evidence="1">
    <location>
        <begin position="46"/>
        <end position="175"/>
    </location>
</feature>
<accession>A0A0F6W189</accession>
<dbReference type="Proteomes" id="UP000034883">
    <property type="component" value="Chromosome"/>
</dbReference>
<dbReference type="Pfam" id="PF04264">
    <property type="entry name" value="YceI"/>
    <property type="match status" value="1"/>
</dbReference>
<dbReference type="SUPFAM" id="SSF101874">
    <property type="entry name" value="YceI-like"/>
    <property type="match status" value="1"/>
</dbReference>
<dbReference type="Gene3D" id="2.40.128.110">
    <property type="entry name" value="Lipid/polyisoprenoid-binding, YceI-like"/>
    <property type="match status" value="1"/>
</dbReference>
<reference evidence="2 3" key="1">
    <citation type="submission" date="2015-03" db="EMBL/GenBank/DDBJ databases">
        <title>Genome assembly of Sandaracinus amylolyticus DSM 53668.</title>
        <authorList>
            <person name="Sharma G."/>
            <person name="Subramanian S."/>
        </authorList>
    </citation>
    <scope>NUCLEOTIDE SEQUENCE [LARGE SCALE GENOMIC DNA]</scope>
    <source>
        <strain evidence="2 3">DSM 53668</strain>
    </source>
</reference>
<dbReference type="EMBL" id="CP011125">
    <property type="protein sequence ID" value="AKF04900.1"/>
    <property type="molecule type" value="Genomic_DNA"/>
</dbReference>
<dbReference type="STRING" id="927083.DB32_002049"/>
<evidence type="ECO:0000313" key="2">
    <source>
        <dbReference type="EMBL" id="AKF04900.1"/>
    </source>
</evidence>
<dbReference type="RefSeq" id="WP_053232196.1">
    <property type="nucleotide sequence ID" value="NZ_CP011125.1"/>
</dbReference>
<evidence type="ECO:0000313" key="3">
    <source>
        <dbReference type="Proteomes" id="UP000034883"/>
    </source>
</evidence>
<gene>
    <name evidence="2" type="ORF">DB32_002049</name>
</gene>
<evidence type="ECO:0000259" key="1">
    <source>
        <dbReference type="Pfam" id="PF04264"/>
    </source>
</evidence>
<dbReference type="InterPro" id="IPR007372">
    <property type="entry name" value="Lipid/polyisoprenoid-bd_YceI"/>
</dbReference>
<organism evidence="2 3">
    <name type="scientific">Sandaracinus amylolyticus</name>
    <dbReference type="NCBI Taxonomy" id="927083"/>
    <lineage>
        <taxon>Bacteria</taxon>
        <taxon>Pseudomonadati</taxon>
        <taxon>Myxococcota</taxon>
        <taxon>Polyangia</taxon>
        <taxon>Polyangiales</taxon>
        <taxon>Sandaracinaceae</taxon>
        <taxon>Sandaracinus</taxon>
    </lineage>
</organism>
<dbReference type="KEGG" id="samy:DB32_002049"/>
<dbReference type="InterPro" id="IPR036761">
    <property type="entry name" value="TTHA0802/YceI-like_sf"/>
</dbReference>
<keyword evidence="3" id="KW-1185">Reference proteome</keyword>
<proteinExistence type="predicted"/>
<dbReference type="OrthoDB" id="9811006at2"/>
<dbReference type="AlphaFoldDB" id="A0A0F6W189"/>
<sequence length="177" mass="19979">MVRPMPRFTQNDAECRVYTFKEGLLSPIAHDLEIAVDRFHVEWDDARTRVEARFEATSLRVIHAMKDGKPSPGALSDRDKKKIESNIQDDVLETKRHRDVVFTSSAIEPEGDGYVIRGALELHGRKRDVQVRVAKEGAKWVATTTLHQPDFGVTPYSAMMGTLRIQPDVRVRVSAPA</sequence>